<organism evidence="3 5">
    <name type="scientific">Arcobacter ellisii</name>
    <dbReference type="NCBI Taxonomy" id="913109"/>
    <lineage>
        <taxon>Bacteria</taxon>
        <taxon>Pseudomonadati</taxon>
        <taxon>Campylobacterota</taxon>
        <taxon>Epsilonproteobacteria</taxon>
        <taxon>Campylobacterales</taxon>
        <taxon>Arcobacteraceae</taxon>
        <taxon>Arcobacter</taxon>
    </lineage>
</organism>
<evidence type="ECO:0000313" key="4">
    <source>
        <dbReference type="Proteomes" id="UP000262582"/>
    </source>
</evidence>
<dbReference type="GO" id="GO:0009399">
    <property type="term" value="P:nitrogen fixation"/>
    <property type="evidence" value="ECO:0007669"/>
    <property type="project" value="InterPro"/>
</dbReference>
<keyword evidence="4" id="KW-1185">Reference proteome</keyword>
<dbReference type="OrthoDB" id="5339710at2"/>
<accession>A0A347U4I7</accession>
<dbReference type="Pfam" id="PF04891">
    <property type="entry name" value="NifQ"/>
    <property type="match status" value="1"/>
</dbReference>
<keyword evidence="1" id="KW-0812">Transmembrane</keyword>
<gene>
    <name evidence="2" type="primary">nifQ</name>
    <name evidence="2" type="ORF">AELL_0058</name>
    <name evidence="3" type="ORF">CP962_00720</name>
</gene>
<proteinExistence type="predicted"/>
<name>A0A347U4I7_9BACT</name>
<dbReference type="AlphaFoldDB" id="A0A347U4I7"/>
<dbReference type="EMBL" id="NXIG01000001">
    <property type="protein sequence ID" value="RXI32961.1"/>
    <property type="molecule type" value="Genomic_DNA"/>
</dbReference>
<evidence type="ECO:0000313" key="5">
    <source>
        <dbReference type="Proteomes" id="UP000290588"/>
    </source>
</evidence>
<sequence length="149" mass="16949">MRDLVLMEKQILELLQFHANDIYAKDELAPLIAKTSLEMGHLYSDLGLASRKEMGELMSKNFTSLAKLKPDDIRWKKYLYDCIGKTAPACATCGDISNCFNCTLNPNKENIEMKRSKILDGRLAIGNKDLVILVSFEVTIFLMSFFLIY</sequence>
<evidence type="ECO:0000256" key="1">
    <source>
        <dbReference type="SAM" id="Phobius"/>
    </source>
</evidence>
<reference evidence="2 4" key="2">
    <citation type="submission" date="2018-08" db="EMBL/GenBank/DDBJ databases">
        <title>Complete genome of the Arcobacter ellisii type strain LMG 26155.</title>
        <authorList>
            <person name="Miller W.G."/>
            <person name="Yee E."/>
            <person name="Bono J.L."/>
        </authorList>
    </citation>
    <scope>NUCLEOTIDE SEQUENCE [LARGE SCALE GENOMIC DNA]</scope>
    <source>
        <strain evidence="2 4">LMG 26155</strain>
    </source>
</reference>
<dbReference type="KEGG" id="aell:AELL_0058"/>
<evidence type="ECO:0000313" key="3">
    <source>
        <dbReference type="EMBL" id="RXI32961.1"/>
    </source>
</evidence>
<keyword evidence="1" id="KW-1133">Transmembrane helix</keyword>
<keyword evidence="1" id="KW-0472">Membrane</keyword>
<dbReference type="InterPro" id="IPR006975">
    <property type="entry name" value="NifQ"/>
</dbReference>
<dbReference type="Proteomes" id="UP000290588">
    <property type="component" value="Unassembled WGS sequence"/>
</dbReference>
<protein>
    <submittedName>
        <fullName evidence="2">Nitrogenase [Fe-Mo] cofactor synthase, NifQ protein</fullName>
    </submittedName>
</protein>
<dbReference type="Proteomes" id="UP000262582">
    <property type="component" value="Chromosome"/>
</dbReference>
<dbReference type="RefSeq" id="WP_118916019.1">
    <property type="nucleotide sequence ID" value="NZ_CP032097.1"/>
</dbReference>
<reference evidence="3 5" key="1">
    <citation type="submission" date="2017-09" db="EMBL/GenBank/DDBJ databases">
        <title>Genomics of the genus Arcobacter.</title>
        <authorList>
            <person name="Perez-Cataluna A."/>
            <person name="Figueras M.J."/>
            <person name="Salas-Masso N."/>
        </authorList>
    </citation>
    <scope>NUCLEOTIDE SEQUENCE [LARGE SCALE GENOMIC DNA]</scope>
    <source>
        <strain evidence="3 5">CECT 7837</strain>
    </source>
</reference>
<evidence type="ECO:0000313" key="2">
    <source>
        <dbReference type="EMBL" id="AXX93765.1"/>
    </source>
</evidence>
<dbReference type="EMBL" id="CP032097">
    <property type="protein sequence ID" value="AXX93765.1"/>
    <property type="molecule type" value="Genomic_DNA"/>
</dbReference>
<dbReference type="GO" id="GO:0030151">
    <property type="term" value="F:molybdenum ion binding"/>
    <property type="evidence" value="ECO:0007669"/>
    <property type="project" value="InterPro"/>
</dbReference>
<feature type="transmembrane region" description="Helical" evidence="1">
    <location>
        <begin position="130"/>
        <end position="148"/>
    </location>
</feature>